<dbReference type="Gene3D" id="1.10.490.110">
    <property type="entry name" value="Uncharacterized conserved protein DUF2267"/>
    <property type="match status" value="1"/>
</dbReference>
<evidence type="ECO:0000313" key="2">
    <source>
        <dbReference type="Proteomes" id="UP000786693"/>
    </source>
</evidence>
<name>A0ABQ4NLW0_9RHOB</name>
<organism evidence="1 2">
    <name type="scientific">Jannaschia pagri</name>
    <dbReference type="NCBI Taxonomy" id="2829797"/>
    <lineage>
        <taxon>Bacteria</taxon>
        <taxon>Pseudomonadati</taxon>
        <taxon>Pseudomonadota</taxon>
        <taxon>Alphaproteobacteria</taxon>
        <taxon>Rhodobacterales</taxon>
        <taxon>Roseobacteraceae</taxon>
        <taxon>Jannaschia</taxon>
    </lineage>
</organism>
<dbReference type="Pfam" id="PF10025">
    <property type="entry name" value="DUF2267"/>
    <property type="match status" value="1"/>
</dbReference>
<evidence type="ECO:0000313" key="1">
    <source>
        <dbReference type="EMBL" id="GIT95387.1"/>
    </source>
</evidence>
<sequence length="150" mass="17026">MSPQGPDTLDPTVRLTQDWVDELADRLGWSSRRATLLLLRTVLTELRARLPPGDMARLSGHLPLLLRGMFYEGWHPATPQVRDSASDGFERAVEARLGPLRGWRGQAEIAAVFSMLTVRLPSAEVRRLRRALPQTTRDFWPPDTRTPPHR</sequence>
<dbReference type="InterPro" id="IPR038282">
    <property type="entry name" value="DUF2267_sf"/>
</dbReference>
<proteinExistence type="predicted"/>
<accession>A0ABQ4NLW0</accession>
<reference evidence="1 2" key="1">
    <citation type="submission" date="2021-05" db="EMBL/GenBank/DDBJ databases">
        <title>Bacteria Genome sequencing.</title>
        <authorList>
            <person name="Takabe Y."/>
            <person name="Nakajima Y."/>
            <person name="Suzuki S."/>
            <person name="Shiozaki T."/>
        </authorList>
    </citation>
    <scope>NUCLEOTIDE SEQUENCE [LARGE SCALE GENOMIC DNA]</scope>
    <source>
        <strain evidence="1 2">AI_62</strain>
    </source>
</reference>
<evidence type="ECO:0008006" key="3">
    <source>
        <dbReference type="Google" id="ProtNLM"/>
    </source>
</evidence>
<keyword evidence="2" id="KW-1185">Reference proteome</keyword>
<dbReference type="InterPro" id="IPR018727">
    <property type="entry name" value="DUF2267"/>
</dbReference>
<protein>
    <recommendedName>
        <fullName evidence="3">DUF2267 domain-containing protein</fullName>
    </recommendedName>
</protein>
<comment type="caution">
    <text evidence="1">The sequence shown here is derived from an EMBL/GenBank/DDBJ whole genome shotgun (WGS) entry which is preliminary data.</text>
</comment>
<dbReference type="Proteomes" id="UP000786693">
    <property type="component" value="Unassembled WGS sequence"/>
</dbReference>
<gene>
    <name evidence="1" type="ORF">JANAI62_20100</name>
</gene>
<dbReference type="RefSeq" id="WP_220748881.1">
    <property type="nucleotide sequence ID" value="NZ_BPFH01000003.1"/>
</dbReference>
<dbReference type="EMBL" id="BPFH01000003">
    <property type="protein sequence ID" value="GIT95387.1"/>
    <property type="molecule type" value="Genomic_DNA"/>
</dbReference>